<reference evidence="2" key="1">
    <citation type="submission" date="2021-07" db="EMBL/GenBank/DDBJ databases">
        <title>Aureisphaera sp. CAU 1614 isolated from sea sediment.</title>
        <authorList>
            <person name="Kim W."/>
        </authorList>
    </citation>
    <scope>NUCLEOTIDE SEQUENCE</scope>
    <source>
        <strain evidence="2">CAU 1614</strain>
    </source>
</reference>
<evidence type="ECO:0000313" key="3">
    <source>
        <dbReference type="Proteomes" id="UP001138686"/>
    </source>
</evidence>
<proteinExistence type="predicted"/>
<feature type="domain" description="DUF4301" evidence="1">
    <location>
        <begin position="3"/>
        <end position="505"/>
    </location>
</feature>
<dbReference type="Pfam" id="PF14134">
    <property type="entry name" value="DUF4301"/>
    <property type="match status" value="1"/>
</dbReference>
<evidence type="ECO:0000259" key="1">
    <source>
        <dbReference type="Pfam" id="PF14134"/>
    </source>
</evidence>
<evidence type="ECO:0000313" key="2">
    <source>
        <dbReference type="EMBL" id="MBW2937026.1"/>
    </source>
</evidence>
<organism evidence="2 3">
    <name type="scientific">Halomarinibacterium sedimenti</name>
    <dbReference type="NCBI Taxonomy" id="2857106"/>
    <lineage>
        <taxon>Bacteria</taxon>
        <taxon>Pseudomonadati</taxon>
        <taxon>Bacteroidota</taxon>
        <taxon>Flavobacteriia</taxon>
        <taxon>Flavobacteriales</taxon>
        <taxon>Flavobacteriaceae</taxon>
        <taxon>Halomarinibacterium</taxon>
    </lineage>
</organism>
<dbReference type="EMBL" id="JAHWDP010000001">
    <property type="protein sequence ID" value="MBW2937026.1"/>
    <property type="molecule type" value="Genomic_DNA"/>
</dbReference>
<gene>
    <name evidence="2" type="ORF">KXJ69_02850</name>
</gene>
<dbReference type="RefSeq" id="WP_219051064.1">
    <property type="nucleotide sequence ID" value="NZ_JAHWDP010000001.1"/>
</dbReference>
<protein>
    <submittedName>
        <fullName evidence="2">DUF4301 family protein</fullName>
    </submittedName>
</protein>
<accession>A0A9X1FM51</accession>
<keyword evidence="3" id="KW-1185">Reference proteome</keyword>
<dbReference type="AlphaFoldDB" id="A0A9X1FM51"/>
<name>A0A9X1FM51_9FLAO</name>
<sequence length="508" mass="58416">MLTEKDLRQIDDNGLTTNQIVKQIETFLRGIPFVDIVTTASINNGIQSLLESEEKKYEAYFDSKKDKKEIVKFVPASGAATRMFKFLHEFIKEFDPQKEEYRDFIGRNEHSQVKLFFERINDFAFLKLVRSKIRELHPDYKKSTKGVRLHIFAKTMLSEEGLNFANLPKGLIPFHKYKKYTTTAFEEQLYEAAFYVAVGDDVHLHFTFSEKDLDSFKQEFENIKNRVSRKTKKTFHITYSFQKKETNTIAVTFDNNPFRDNKGNLVFRPSGHGALLENLNDIDADLVFIKNIDNVAAQEYVPEIATYKKVLAGKLLKVQSKIFEYLQELEGEVSLQKMKEMHSFIWNELNIKDIPSGKSDLIEVLNKPLRVCGVVKNTGAPGGGPFWVKDDNGNTSLQIVETSQINLEDAHQKSILQEATHFNPVDIVCGLRDYEGNKFDLQQFTDPDTGFISKKYENGKPLKALELPGLWNGSMAKWNTIFIEVPQITFNPVKTVNDLLKKEHRPNA</sequence>
<dbReference type="Proteomes" id="UP001138686">
    <property type="component" value="Unassembled WGS sequence"/>
</dbReference>
<comment type="caution">
    <text evidence="2">The sequence shown here is derived from an EMBL/GenBank/DDBJ whole genome shotgun (WGS) entry which is preliminary data.</text>
</comment>
<dbReference type="InterPro" id="IPR025393">
    <property type="entry name" value="DUF4301"/>
</dbReference>